<gene>
    <name evidence="1" type="ORF">AW14_07860</name>
</gene>
<sequence>MKPPLKKGSPDDFQTPPEALTPLLPFLKKDWTIWECASGKGNLSTYLKQQGFKVISTDILAGKDFLSYEPKQYDCIITNPPYAFKQEFLERAYCLGKPFAFLLPLTTFETAKRQQYFKHCGLEVIFLDKRINFETPDGSGDGSWFATAWFTNWLKIGKQMSFTSL</sequence>
<keyword evidence="1" id="KW-0489">Methyltransferase</keyword>
<dbReference type="InterPro" id="IPR029063">
    <property type="entry name" value="SAM-dependent_MTases_sf"/>
</dbReference>
<organism evidence="1 2">
    <name type="scientific">Siansivirga zeaxanthinifaciens CC-SAMT-1</name>
    <dbReference type="NCBI Taxonomy" id="1454006"/>
    <lineage>
        <taxon>Bacteria</taxon>
        <taxon>Pseudomonadati</taxon>
        <taxon>Bacteroidota</taxon>
        <taxon>Flavobacteriia</taxon>
        <taxon>Flavobacteriales</taxon>
        <taxon>Flavobacteriaceae</taxon>
        <taxon>Siansivirga</taxon>
    </lineage>
</organism>
<dbReference type="SUPFAM" id="SSF53335">
    <property type="entry name" value="S-adenosyl-L-methionine-dependent methyltransferases"/>
    <property type="match status" value="1"/>
</dbReference>
<reference evidence="1 2" key="1">
    <citation type="submission" date="2014-02" db="EMBL/GenBank/DDBJ databases">
        <authorList>
            <person name="Young C.-C."/>
            <person name="Hameed A."/>
            <person name="Huang H.-C."/>
            <person name="Shahina M."/>
        </authorList>
    </citation>
    <scope>NUCLEOTIDE SEQUENCE [LARGE SCALE GENOMIC DNA]</scope>
    <source>
        <strain evidence="1 2">CC-SAMT-1</strain>
    </source>
</reference>
<protein>
    <submittedName>
        <fullName evidence="1">tRNA (Adenine-N6)-methyltransferase</fullName>
    </submittedName>
</protein>
<accession>A0A0C5WEA6</accession>
<dbReference type="STRING" id="1454006.AW14_07860"/>
<evidence type="ECO:0000313" key="2">
    <source>
        <dbReference type="Proteomes" id="UP000032229"/>
    </source>
</evidence>
<dbReference type="CDD" id="cd02440">
    <property type="entry name" value="AdoMet_MTases"/>
    <property type="match status" value="1"/>
</dbReference>
<dbReference type="GO" id="GO:0003676">
    <property type="term" value="F:nucleic acid binding"/>
    <property type="evidence" value="ECO:0007669"/>
    <property type="project" value="InterPro"/>
</dbReference>
<keyword evidence="2" id="KW-1185">Reference proteome</keyword>
<evidence type="ECO:0000313" key="1">
    <source>
        <dbReference type="EMBL" id="AJR03554.1"/>
    </source>
</evidence>
<dbReference type="RefSeq" id="WP_044638276.1">
    <property type="nucleotide sequence ID" value="NZ_CP007202.1"/>
</dbReference>
<dbReference type="Gene3D" id="3.40.50.150">
    <property type="entry name" value="Vaccinia Virus protein VP39"/>
    <property type="match status" value="1"/>
</dbReference>
<dbReference type="Proteomes" id="UP000032229">
    <property type="component" value="Chromosome"/>
</dbReference>
<proteinExistence type="predicted"/>
<dbReference type="HOGENOM" id="CLU_094523_1_0_10"/>
<dbReference type="GO" id="GO:0008168">
    <property type="term" value="F:methyltransferase activity"/>
    <property type="evidence" value="ECO:0007669"/>
    <property type="project" value="UniProtKB-KW"/>
</dbReference>
<dbReference type="GO" id="GO:0032259">
    <property type="term" value="P:methylation"/>
    <property type="evidence" value="ECO:0007669"/>
    <property type="project" value="UniProtKB-KW"/>
</dbReference>
<dbReference type="PROSITE" id="PS00092">
    <property type="entry name" value="N6_MTASE"/>
    <property type="match status" value="1"/>
</dbReference>
<dbReference type="AlphaFoldDB" id="A0A0C5WEA6"/>
<dbReference type="InterPro" id="IPR002052">
    <property type="entry name" value="DNA_methylase_N6_adenine_CS"/>
</dbReference>
<dbReference type="EMBL" id="CP007202">
    <property type="protein sequence ID" value="AJR03554.1"/>
    <property type="molecule type" value="Genomic_DNA"/>
</dbReference>
<keyword evidence="1" id="KW-0808">Transferase</keyword>
<dbReference type="OrthoDB" id="9774673at2"/>
<name>A0A0C5WEA6_9FLAO</name>
<dbReference type="KEGG" id="sze:AW14_07860"/>